<dbReference type="OrthoDB" id="9801593at2"/>
<proteinExistence type="predicted"/>
<dbReference type="Proteomes" id="UP000029273">
    <property type="component" value="Unassembled WGS sequence"/>
</dbReference>
<evidence type="ECO:0000313" key="3">
    <source>
        <dbReference type="Proteomes" id="UP000029273"/>
    </source>
</evidence>
<dbReference type="Gene3D" id="3.40.109.10">
    <property type="entry name" value="NADH Oxidase"/>
    <property type="match status" value="2"/>
</dbReference>
<dbReference type="CDD" id="cd02142">
    <property type="entry name" value="McbC_SagB-like_oxidoreductase"/>
    <property type="match status" value="2"/>
</dbReference>
<dbReference type="AlphaFoldDB" id="A0A1A6C0S6"/>
<dbReference type="RefSeq" id="WP_065089693.1">
    <property type="nucleotide sequence ID" value="NZ_JQSG02000006.1"/>
</dbReference>
<name>A0A1A6C0S6_9GAMM</name>
<dbReference type="STRING" id="160660.BJI67_14580"/>
<protein>
    <recommendedName>
        <fullName evidence="1">Nitroreductase domain-containing protein</fullName>
    </recommendedName>
</protein>
<dbReference type="InterPro" id="IPR000415">
    <property type="entry name" value="Nitroreductase-like"/>
</dbReference>
<dbReference type="Pfam" id="PF00881">
    <property type="entry name" value="Nitroreductase"/>
    <property type="match status" value="1"/>
</dbReference>
<dbReference type="GO" id="GO:0016491">
    <property type="term" value="F:oxidoreductase activity"/>
    <property type="evidence" value="ECO:0007669"/>
    <property type="project" value="InterPro"/>
</dbReference>
<dbReference type="EMBL" id="JQSG02000006">
    <property type="protein sequence ID" value="OBS08167.1"/>
    <property type="molecule type" value="Genomic_DNA"/>
</dbReference>
<dbReference type="InterPro" id="IPR029479">
    <property type="entry name" value="Nitroreductase"/>
</dbReference>
<dbReference type="PANTHER" id="PTHR42741:SF3">
    <property type="entry name" value="NITROREDUCTASE FAMILY PROTEIN"/>
    <property type="match status" value="1"/>
</dbReference>
<organism evidence="2 3">
    <name type="scientific">Acidihalobacter prosperus</name>
    <dbReference type="NCBI Taxonomy" id="160660"/>
    <lineage>
        <taxon>Bacteria</taxon>
        <taxon>Pseudomonadati</taxon>
        <taxon>Pseudomonadota</taxon>
        <taxon>Gammaproteobacteria</taxon>
        <taxon>Chromatiales</taxon>
        <taxon>Ectothiorhodospiraceae</taxon>
        <taxon>Acidihalobacter</taxon>
    </lineage>
</organism>
<accession>A0A1A6C0S6</accession>
<evidence type="ECO:0000313" key="2">
    <source>
        <dbReference type="EMBL" id="OBS08167.1"/>
    </source>
</evidence>
<comment type="caution">
    <text evidence="2">The sequence shown here is derived from an EMBL/GenBank/DDBJ whole genome shotgun (WGS) entry which is preliminary data.</text>
</comment>
<reference evidence="2 3" key="1">
    <citation type="journal article" date="2014" name="Genome Announc.">
        <title>Draft Genome Sequence of the Iron-Oxidizing, Acidophilic, and Halotolerant 'Thiobacillus prosperus' Type Strain DSM 5130.</title>
        <authorList>
            <person name="Ossandon F.J."/>
            <person name="Cardenas J.P."/>
            <person name="Corbett M."/>
            <person name="Quatrini R."/>
            <person name="Holmes D.S."/>
            <person name="Watkin E."/>
        </authorList>
    </citation>
    <scope>NUCLEOTIDE SEQUENCE [LARGE SCALE GENOMIC DNA]</scope>
    <source>
        <strain evidence="2 3">DSM 5130</strain>
    </source>
</reference>
<sequence>MTDTAASERVLAYHRRTKHQFDRYAAGPPGLDWNTQPDPFRRYEGAPVVEFPLLGDAPEPAYAELYVPGTVPPRPLGLASLAALFELAFGLSAWKRFGEDKWALRCNPSSGNLHPTEAYAVTAGCPGLDDGVHHYVSRDHLLERRCGFAAGTATLPPGLLLVGLSSVHWREAWKYGERAYRYCQHDVGHAIAALRYAAAVLGWRVHLLDAWGDADLAALLGLARDADYDDAEREHPDVLLQVDTGTANPQADSDALLAAAAAGRWLGRANALSGKHEWDWPVIEETAAACTKPRTAGSAETVEPRPALAPTACTLGAVELIRQRRSAQAFDGSTAISAADFFRLLDATLPRPDVTPWDAVDWAPRLHLLLFVHRVEGLPPGLYALPRRTEAEALLRAALSAEYAWERVAEAPAHLPLFRLLTADARKAVRTLSCHQDIASHGAFTLGMLAEFADELAQAPWRYRRLFWEAGMIGQMLYLEAEAAGLRGTGIGCFFDDPVHELLGIQGETLQSLYHFTVGGARVDARLQTLPPYGHLADRPSGPA</sequence>
<feature type="domain" description="Nitroreductase" evidence="1">
    <location>
        <begin position="321"/>
        <end position="519"/>
    </location>
</feature>
<dbReference type="SUPFAM" id="SSF55469">
    <property type="entry name" value="FMN-dependent nitroreductase-like"/>
    <property type="match status" value="2"/>
</dbReference>
<gene>
    <name evidence="2" type="ORF">Thpro_022417</name>
</gene>
<keyword evidence="3" id="KW-1185">Reference proteome</keyword>
<dbReference type="PANTHER" id="PTHR42741">
    <property type="entry name" value="NITROREDUCTASE FAMILY PROTEIN"/>
    <property type="match status" value="1"/>
</dbReference>
<evidence type="ECO:0000259" key="1">
    <source>
        <dbReference type="Pfam" id="PF00881"/>
    </source>
</evidence>